<proteinExistence type="predicted"/>
<dbReference type="SUPFAM" id="SSF50044">
    <property type="entry name" value="SH3-domain"/>
    <property type="match status" value="1"/>
</dbReference>
<feature type="domain" description="SH3" evidence="4">
    <location>
        <begin position="86"/>
        <end position="147"/>
    </location>
</feature>
<dbReference type="PRINTS" id="PR00452">
    <property type="entry name" value="SH3DOMAIN"/>
</dbReference>
<dbReference type="Pfam" id="PF00018">
    <property type="entry name" value="SH3_1"/>
    <property type="match status" value="1"/>
</dbReference>
<keyword evidence="1 2" id="KW-0728">SH3 domain</keyword>
<dbReference type="InterPro" id="IPR050384">
    <property type="entry name" value="Endophilin_SH3RF"/>
</dbReference>
<dbReference type="PANTHER" id="PTHR14167:SF116">
    <property type="entry name" value="CAP, ISOFORM AC"/>
    <property type="match status" value="1"/>
</dbReference>
<feature type="compositionally biased region" description="Polar residues" evidence="3">
    <location>
        <begin position="48"/>
        <end position="60"/>
    </location>
</feature>
<gene>
    <name evidence="5" type="ORF">DILT_LOCUS13837</name>
</gene>
<dbReference type="SMART" id="SM00326">
    <property type="entry name" value="SH3"/>
    <property type="match status" value="1"/>
</dbReference>
<dbReference type="InterPro" id="IPR001452">
    <property type="entry name" value="SH3_domain"/>
</dbReference>
<name>A0A3P7MTC3_DIBLA</name>
<protein>
    <recommendedName>
        <fullName evidence="4">SH3 domain-containing protein</fullName>
    </recommendedName>
</protein>
<evidence type="ECO:0000256" key="2">
    <source>
        <dbReference type="PROSITE-ProRule" id="PRU00192"/>
    </source>
</evidence>
<evidence type="ECO:0000313" key="6">
    <source>
        <dbReference type="Proteomes" id="UP000281553"/>
    </source>
</evidence>
<dbReference type="Gene3D" id="2.30.30.40">
    <property type="entry name" value="SH3 Domains"/>
    <property type="match status" value="1"/>
</dbReference>
<feature type="compositionally biased region" description="Basic residues" evidence="3">
    <location>
        <begin position="1"/>
        <end position="11"/>
    </location>
</feature>
<evidence type="ECO:0000313" key="5">
    <source>
        <dbReference type="EMBL" id="VDN21451.1"/>
    </source>
</evidence>
<sequence length="190" mass="21268">MGNVFSKKKNRERPPKGSGPSTYPERPYQGGGAGQQQPLYRQQPYQPGTNRNNMPNHAETMGQSEVNAGHQVPPDYPTPMSAPTPSTVVRVRALYKYCAQNRDDLDFNKGDVMIVESGLSESWWLARHLRTGQQGYIPSNYVVVEDGRPTSLDAWFDISRNEADRLLLVPGLLLGTYILRPSSRKSYALT</sequence>
<dbReference type="PROSITE" id="PS50002">
    <property type="entry name" value="SH3"/>
    <property type="match status" value="1"/>
</dbReference>
<accession>A0A3P7MTC3</accession>
<organism evidence="5 6">
    <name type="scientific">Dibothriocephalus latus</name>
    <name type="common">Fish tapeworm</name>
    <name type="synonym">Diphyllobothrium latum</name>
    <dbReference type="NCBI Taxonomy" id="60516"/>
    <lineage>
        <taxon>Eukaryota</taxon>
        <taxon>Metazoa</taxon>
        <taxon>Spiralia</taxon>
        <taxon>Lophotrochozoa</taxon>
        <taxon>Platyhelminthes</taxon>
        <taxon>Cestoda</taxon>
        <taxon>Eucestoda</taxon>
        <taxon>Diphyllobothriidea</taxon>
        <taxon>Diphyllobothriidae</taxon>
        <taxon>Dibothriocephalus</taxon>
    </lineage>
</organism>
<dbReference type="PANTHER" id="PTHR14167">
    <property type="entry name" value="SH3 DOMAIN-CONTAINING"/>
    <property type="match status" value="1"/>
</dbReference>
<keyword evidence="6" id="KW-1185">Reference proteome</keyword>
<dbReference type="OrthoDB" id="4062651at2759"/>
<dbReference type="EMBL" id="UYRU01071793">
    <property type="protein sequence ID" value="VDN21451.1"/>
    <property type="molecule type" value="Genomic_DNA"/>
</dbReference>
<dbReference type="CDD" id="cd11845">
    <property type="entry name" value="SH3_Src_like"/>
    <property type="match status" value="1"/>
</dbReference>
<dbReference type="Proteomes" id="UP000281553">
    <property type="component" value="Unassembled WGS sequence"/>
</dbReference>
<reference evidence="5 6" key="1">
    <citation type="submission" date="2018-11" db="EMBL/GenBank/DDBJ databases">
        <authorList>
            <consortium name="Pathogen Informatics"/>
        </authorList>
    </citation>
    <scope>NUCLEOTIDE SEQUENCE [LARGE SCALE GENOMIC DNA]</scope>
</reference>
<feature type="compositionally biased region" description="Low complexity" evidence="3">
    <location>
        <begin position="35"/>
        <end position="47"/>
    </location>
</feature>
<evidence type="ECO:0000256" key="1">
    <source>
        <dbReference type="ARBA" id="ARBA00022443"/>
    </source>
</evidence>
<evidence type="ECO:0000256" key="3">
    <source>
        <dbReference type="SAM" id="MobiDB-lite"/>
    </source>
</evidence>
<dbReference type="InterPro" id="IPR036028">
    <property type="entry name" value="SH3-like_dom_sf"/>
</dbReference>
<feature type="region of interest" description="Disordered" evidence="3">
    <location>
        <begin position="1"/>
        <end position="60"/>
    </location>
</feature>
<dbReference type="AlphaFoldDB" id="A0A3P7MTC3"/>
<evidence type="ECO:0000259" key="4">
    <source>
        <dbReference type="PROSITE" id="PS50002"/>
    </source>
</evidence>